<dbReference type="SUPFAM" id="SSF75217">
    <property type="entry name" value="alpha/beta knot"/>
    <property type="match status" value="1"/>
</dbReference>
<sequence>MGRKRKQDDDDPSQIDLPPRHLQTPHARSQRKRLVVVLENSLMESIRVGGGFELLNADDHTSELKKLGRTAGSARPDITHQCLLMLMDSPLNRAGLLQVYIHTNRNVLIEVNPQTRIPRTFPRFAGLIVQLLHKLSVRSAESGDKLMKVIKNPITSHFPAGVRKVLMSFSAEKLVKARDLVPADDEPLVIVVGAMAHGKVEIDYHEDEMAISSYPLSAALTCTKLCDAFEDAWGVH</sequence>
<evidence type="ECO:0000256" key="4">
    <source>
        <dbReference type="ARBA" id="ARBA00022552"/>
    </source>
</evidence>
<gene>
    <name evidence="15" type="ORF">NMOB1V02_LOCUS11950</name>
</gene>
<dbReference type="Proteomes" id="UP000678499">
    <property type="component" value="Unassembled WGS sequence"/>
</dbReference>
<evidence type="ECO:0000256" key="2">
    <source>
        <dbReference type="ARBA" id="ARBA00008115"/>
    </source>
</evidence>
<dbReference type="GO" id="GO:0070037">
    <property type="term" value="F:rRNA (pseudouridine) methyltransferase activity"/>
    <property type="evidence" value="ECO:0007669"/>
    <property type="project" value="InterPro"/>
</dbReference>
<evidence type="ECO:0000256" key="5">
    <source>
        <dbReference type="ARBA" id="ARBA00022603"/>
    </source>
</evidence>
<dbReference type="InterPro" id="IPR005304">
    <property type="entry name" value="Rbsml_bgen_MeTrfase_EMG1/NEP1"/>
</dbReference>
<dbReference type="AlphaFoldDB" id="A0A7R9GL29"/>
<organism evidence="15">
    <name type="scientific">Notodromas monacha</name>
    <dbReference type="NCBI Taxonomy" id="399045"/>
    <lineage>
        <taxon>Eukaryota</taxon>
        <taxon>Metazoa</taxon>
        <taxon>Ecdysozoa</taxon>
        <taxon>Arthropoda</taxon>
        <taxon>Crustacea</taxon>
        <taxon>Oligostraca</taxon>
        <taxon>Ostracoda</taxon>
        <taxon>Podocopa</taxon>
        <taxon>Podocopida</taxon>
        <taxon>Cypridocopina</taxon>
        <taxon>Cypridoidea</taxon>
        <taxon>Cyprididae</taxon>
        <taxon>Notodromas</taxon>
    </lineage>
</organism>
<protein>
    <recommendedName>
        <fullName evidence="13">18S rRNA (pseudouridine-N1)-methyltransferase</fullName>
    </recommendedName>
</protein>
<feature type="region of interest" description="Disordered" evidence="14">
    <location>
        <begin position="1"/>
        <end position="28"/>
    </location>
</feature>
<keyword evidence="9" id="KW-0694">RNA-binding</keyword>
<reference evidence="15" key="1">
    <citation type="submission" date="2020-11" db="EMBL/GenBank/DDBJ databases">
        <authorList>
            <person name="Tran Van P."/>
        </authorList>
    </citation>
    <scope>NUCLEOTIDE SEQUENCE</scope>
</reference>
<dbReference type="InterPro" id="IPR029026">
    <property type="entry name" value="tRNA_m1G_MTases_N"/>
</dbReference>
<keyword evidence="6" id="KW-0808">Transferase</keyword>
<evidence type="ECO:0000256" key="3">
    <source>
        <dbReference type="ARBA" id="ARBA00022517"/>
    </source>
</evidence>
<evidence type="ECO:0000313" key="15">
    <source>
        <dbReference type="EMBL" id="CAD7284343.1"/>
    </source>
</evidence>
<dbReference type="GO" id="GO:0032040">
    <property type="term" value="C:small-subunit processome"/>
    <property type="evidence" value="ECO:0007669"/>
    <property type="project" value="TreeGrafter"/>
</dbReference>
<dbReference type="EMBL" id="OA889874">
    <property type="protein sequence ID" value="CAD7284343.1"/>
    <property type="molecule type" value="Genomic_DNA"/>
</dbReference>
<evidence type="ECO:0000256" key="6">
    <source>
        <dbReference type="ARBA" id="ARBA00022679"/>
    </source>
</evidence>
<evidence type="ECO:0000256" key="9">
    <source>
        <dbReference type="ARBA" id="ARBA00022884"/>
    </source>
</evidence>
<keyword evidence="5" id="KW-0489">Methyltransferase</keyword>
<keyword evidence="7" id="KW-0949">S-adenosyl-L-methionine</keyword>
<evidence type="ECO:0000313" key="16">
    <source>
        <dbReference type="Proteomes" id="UP000678499"/>
    </source>
</evidence>
<comment type="similarity">
    <text evidence="2">Belongs to the class IV-like SAM-binding methyltransferase superfamily. RNA methyltransferase NEP1 family.</text>
</comment>
<keyword evidence="10" id="KW-0539">Nucleus</keyword>
<dbReference type="Pfam" id="PF03587">
    <property type="entry name" value="EMG1"/>
    <property type="match status" value="1"/>
</dbReference>
<evidence type="ECO:0000256" key="1">
    <source>
        <dbReference type="ARBA" id="ARBA00004604"/>
    </source>
</evidence>
<dbReference type="InterPro" id="IPR029028">
    <property type="entry name" value="Alpha/beta_knot_MTases"/>
</dbReference>
<evidence type="ECO:0000256" key="14">
    <source>
        <dbReference type="SAM" id="MobiDB-lite"/>
    </source>
</evidence>
<dbReference type="GO" id="GO:0019843">
    <property type="term" value="F:rRNA binding"/>
    <property type="evidence" value="ECO:0007669"/>
    <property type="project" value="UniProtKB-KW"/>
</dbReference>
<keyword evidence="4" id="KW-0698">rRNA processing</keyword>
<keyword evidence="16" id="KW-1185">Reference proteome</keyword>
<comment type="subcellular location">
    <subcellularLocation>
        <location evidence="1">Nucleus</location>
        <location evidence="1">Nucleolus</location>
    </subcellularLocation>
</comment>
<dbReference type="CDD" id="cd18088">
    <property type="entry name" value="Nep1-like"/>
    <property type="match status" value="1"/>
</dbReference>
<dbReference type="PANTHER" id="PTHR12636:SF5">
    <property type="entry name" value="RIBOSOMAL RNA SMALL SUBUNIT METHYLTRANSFERASE NEP1"/>
    <property type="match status" value="1"/>
</dbReference>
<evidence type="ECO:0000256" key="10">
    <source>
        <dbReference type="ARBA" id="ARBA00023242"/>
    </source>
</evidence>
<dbReference type="OrthoDB" id="269804at2759"/>
<keyword evidence="3" id="KW-0690">Ribosome biogenesis</keyword>
<dbReference type="GO" id="GO:0070475">
    <property type="term" value="P:rRNA base methylation"/>
    <property type="evidence" value="ECO:0007669"/>
    <property type="project" value="InterPro"/>
</dbReference>
<comment type="function">
    <text evidence="12">S-adenosyl-L-methionine-dependent pseudouridine N(1)-methyltransferase that methylates a pseudouridine in 18S rRNA. Involved the biosynthesis of the hypermodified N1-methyl-N3-(3-amino-3-carboxypropyl) pseudouridine (m1acp3-Psi) conserved in eukaryotic 18S rRNA. Also has an essential role in 40S ribosomal subunit biogenesis independent on its methyltransferase activity, facilitating the incorporation of ribosomal protein S19 during the formation of pre-ribosomes.</text>
</comment>
<accession>A0A7R9GL29</accession>
<dbReference type="FunFam" id="3.40.1280.10:FF:000003">
    <property type="entry name" value="Ribosomal RNA small subunit methyltransferase"/>
    <property type="match status" value="1"/>
</dbReference>
<evidence type="ECO:0000256" key="11">
    <source>
        <dbReference type="ARBA" id="ARBA00050871"/>
    </source>
</evidence>
<keyword evidence="8" id="KW-0699">rRNA-binding</keyword>
<name>A0A7R9GL29_9CRUS</name>
<evidence type="ECO:0000256" key="12">
    <source>
        <dbReference type="ARBA" id="ARBA00053784"/>
    </source>
</evidence>
<evidence type="ECO:0000256" key="7">
    <source>
        <dbReference type="ARBA" id="ARBA00022691"/>
    </source>
</evidence>
<dbReference type="Gene3D" id="3.40.1280.10">
    <property type="match status" value="1"/>
</dbReference>
<dbReference type="EMBL" id="CAJPEX010007837">
    <property type="protein sequence ID" value="CAG0924495.1"/>
    <property type="molecule type" value="Genomic_DNA"/>
</dbReference>
<proteinExistence type="inferred from homology"/>
<comment type="catalytic activity">
    <reaction evidence="11">
        <text>a pseudouridine in rRNA + S-adenosyl-L-methionine = an N(1)-methylpseudouridine in rRNA + S-adenosyl-L-homocysteine + H(+)</text>
        <dbReference type="Rhea" id="RHEA:46696"/>
        <dbReference type="Rhea" id="RHEA-COMP:11634"/>
        <dbReference type="Rhea" id="RHEA-COMP:13933"/>
        <dbReference type="ChEBI" id="CHEBI:15378"/>
        <dbReference type="ChEBI" id="CHEBI:57856"/>
        <dbReference type="ChEBI" id="CHEBI:59789"/>
        <dbReference type="ChEBI" id="CHEBI:65314"/>
        <dbReference type="ChEBI" id="CHEBI:74890"/>
    </reaction>
</comment>
<dbReference type="PANTHER" id="PTHR12636">
    <property type="entry name" value="NEP1/MRA1"/>
    <property type="match status" value="1"/>
</dbReference>
<evidence type="ECO:0000256" key="8">
    <source>
        <dbReference type="ARBA" id="ARBA00022730"/>
    </source>
</evidence>
<evidence type="ECO:0000256" key="13">
    <source>
        <dbReference type="ARBA" id="ARBA00081469"/>
    </source>
</evidence>